<dbReference type="Gene3D" id="3.20.20.30">
    <property type="entry name" value="Luciferase-like domain"/>
    <property type="match status" value="1"/>
</dbReference>
<dbReference type="GO" id="GO:0008726">
    <property type="term" value="F:alkanesulfonate monooxygenase activity"/>
    <property type="evidence" value="ECO:0007669"/>
    <property type="project" value="TreeGrafter"/>
</dbReference>
<evidence type="ECO:0000313" key="2">
    <source>
        <dbReference type="EMBL" id="AUN32618.1"/>
    </source>
</evidence>
<dbReference type="OrthoDB" id="9814695at2"/>
<dbReference type="InterPro" id="IPR036661">
    <property type="entry name" value="Luciferase-like_sf"/>
</dbReference>
<dbReference type="Proteomes" id="UP000234752">
    <property type="component" value="Chromosome eg_2"/>
</dbReference>
<evidence type="ECO:0000259" key="1">
    <source>
        <dbReference type="Pfam" id="PF00296"/>
    </source>
</evidence>
<sequence>MSIEFYWRLPPQGDGRAADRQDWNRGDYAHPAGHQRDYARTGTGRDGFTYYDLLVQVARAAELAGFDGLSIPQTAGGEEPLIVAGSLAREVGRLKLLPSFPAQFIAPVYAAKIATSFQRLTTGRLAWHLHIDDGEDGAWHGRSRSREEQVARTGEFLDIVKGFWNEAPFDYKGTYYEVEKGGFAGPLAGQRLPEIHLSGDTEGELALAGRHADVYLLTPAPLDELKARIADVRARAAGRDVRFALAADIITRHSDEAAWDHLRRQWEAAGRRVQRLSGEPADRPGFDSFRRSDDQWAGFATLRGEEGVGLVGSYDTVAATIADYARTGIDRFILGANPHLEEAYRVGEHVIPRIRALLDAAKAA</sequence>
<feature type="domain" description="Luciferase-like" evidence="1">
    <location>
        <begin position="49"/>
        <end position="331"/>
    </location>
</feature>
<dbReference type="GO" id="GO:0046306">
    <property type="term" value="P:alkanesulfonate catabolic process"/>
    <property type="evidence" value="ECO:0007669"/>
    <property type="project" value="TreeGrafter"/>
</dbReference>
<dbReference type="RefSeq" id="WP_102114151.1">
    <property type="nucleotide sequence ID" value="NZ_BMGN01000007.1"/>
</dbReference>
<dbReference type="SUPFAM" id="SSF51679">
    <property type="entry name" value="Bacterial luciferase-like"/>
    <property type="match status" value="1"/>
</dbReference>
<dbReference type="AlphaFoldDB" id="A0A2K9NHQ4"/>
<dbReference type="InterPro" id="IPR050172">
    <property type="entry name" value="SsuD_RutA_monooxygenase"/>
</dbReference>
<keyword evidence="2" id="KW-0560">Oxidoreductase</keyword>
<dbReference type="EMBL" id="CP025612">
    <property type="protein sequence ID" value="AUN32618.1"/>
    <property type="molecule type" value="Genomic_DNA"/>
</dbReference>
<keyword evidence="3" id="KW-1185">Reference proteome</keyword>
<accession>A0A2K9NHQ4</accession>
<proteinExistence type="predicted"/>
<name>A0A2K9NHQ4_9PROT</name>
<organism evidence="2 3">
    <name type="scientific">Niveispirillum cyanobacteriorum</name>
    <dbReference type="NCBI Taxonomy" id="1612173"/>
    <lineage>
        <taxon>Bacteria</taxon>
        <taxon>Pseudomonadati</taxon>
        <taxon>Pseudomonadota</taxon>
        <taxon>Alphaproteobacteria</taxon>
        <taxon>Rhodospirillales</taxon>
        <taxon>Azospirillaceae</taxon>
        <taxon>Niveispirillum</taxon>
    </lineage>
</organism>
<dbReference type="PANTHER" id="PTHR42847">
    <property type="entry name" value="ALKANESULFONATE MONOOXYGENASE"/>
    <property type="match status" value="1"/>
</dbReference>
<evidence type="ECO:0000313" key="3">
    <source>
        <dbReference type="Proteomes" id="UP000234752"/>
    </source>
</evidence>
<dbReference type="PANTHER" id="PTHR42847:SF4">
    <property type="entry name" value="ALKANESULFONATE MONOOXYGENASE-RELATED"/>
    <property type="match status" value="1"/>
</dbReference>
<reference evidence="2 3" key="1">
    <citation type="submission" date="2017-12" db="EMBL/GenBank/DDBJ databases">
        <title>Genomes of bacteria within cyanobacterial aggregates.</title>
        <authorList>
            <person name="Cai H."/>
        </authorList>
    </citation>
    <scope>NUCLEOTIDE SEQUENCE [LARGE SCALE GENOMIC DNA]</scope>
    <source>
        <strain evidence="2 3">TH16</strain>
    </source>
</reference>
<protein>
    <submittedName>
        <fullName evidence="2">Alkanesulfonate monooxygenase</fullName>
    </submittedName>
</protein>
<dbReference type="KEGG" id="ncb:C0V82_20020"/>
<gene>
    <name evidence="2" type="ORF">C0V82_20020</name>
</gene>
<dbReference type="InterPro" id="IPR011251">
    <property type="entry name" value="Luciferase-like_dom"/>
</dbReference>
<keyword evidence="2" id="KW-0503">Monooxygenase</keyword>
<dbReference type="Pfam" id="PF00296">
    <property type="entry name" value="Bac_luciferase"/>
    <property type="match status" value="1"/>
</dbReference>